<sequence length="256" mass="27477">MSSHDADGDDDGADSSADAGAEARPKKKHLPLWQETLLLLGVALILALIVKTFFVQAFYIPSGSMEPTLIKNDRILVEKVSYWGGDIDRGDVVVFDDPGDWLDNEQSSEPSNVVQKGLELVGLYPSGGHLVKRVIGVGGDKVTYCGGATRVKVNGQLIDEPYLPGGGEGFEIPKASKPDCSTVPVPEGELWVMGDNRANSADSRAHTGGPGGGTISVDEVVGKDWLIVWPWDRIGTVSDHHAFDNDELDELQADVR</sequence>
<evidence type="ECO:0000256" key="3">
    <source>
        <dbReference type="ARBA" id="ARBA00009370"/>
    </source>
</evidence>
<dbReference type="GO" id="GO:0009003">
    <property type="term" value="F:signal peptidase activity"/>
    <property type="evidence" value="ECO:0007669"/>
    <property type="project" value="UniProtKB-EC"/>
</dbReference>
<evidence type="ECO:0000256" key="4">
    <source>
        <dbReference type="ARBA" id="ARBA00013208"/>
    </source>
</evidence>
<dbReference type="GO" id="GO:0004252">
    <property type="term" value="F:serine-type endopeptidase activity"/>
    <property type="evidence" value="ECO:0007669"/>
    <property type="project" value="InterPro"/>
</dbReference>
<dbReference type="Proteomes" id="UP001164390">
    <property type="component" value="Chromosome"/>
</dbReference>
<evidence type="ECO:0000256" key="7">
    <source>
        <dbReference type="PIRSR" id="PIRSR600223-1"/>
    </source>
</evidence>
<keyword evidence="8" id="KW-0812">Transmembrane</keyword>
<dbReference type="Gene3D" id="2.10.109.10">
    <property type="entry name" value="Umud Fragment, subunit A"/>
    <property type="match status" value="1"/>
</dbReference>
<feature type="transmembrane region" description="Helical" evidence="8">
    <location>
        <begin position="36"/>
        <end position="59"/>
    </location>
</feature>
<keyword evidence="6 8" id="KW-0378">Hydrolase</keyword>
<reference evidence="12" key="1">
    <citation type="submission" date="2022-01" db="EMBL/GenBank/DDBJ databases">
        <title>Nocardioidaceae gen. sp. A5X3R13.</title>
        <authorList>
            <person name="Lopez Marin M.A."/>
            <person name="Uhlik O."/>
        </authorList>
    </citation>
    <scope>NUCLEOTIDE SEQUENCE</scope>
    <source>
        <strain evidence="12">A5X3R13</strain>
    </source>
</reference>
<evidence type="ECO:0000256" key="10">
    <source>
        <dbReference type="SAM" id="MobiDB-lite"/>
    </source>
</evidence>
<dbReference type="PROSITE" id="PS00761">
    <property type="entry name" value="SPASE_I_3"/>
    <property type="match status" value="1"/>
</dbReference>
<dbReference type="RefSeq" id="WP_271633117.1">
    <property type="nucleotide sequence ID" value="NZ_CP094970.1"/>
</dbReference>
<accession>A0AA46TGL1</accession>
<feature type="domain" description="Peptidase S26" evidence="11">
    <location>
        <begin position="34"/>
        <end position="229"/>
    </location>
</feature>
<dbReference type="NCBIfam" id="TIGR02227">
    <property type="entry name" value="sigpep_I_bact"/>
    <property type="match status" value="1"/>
</dbReference>
<gene>
    <name evidence="12" type="primary">lepB</name>
    <name evidence="12" type="ORF">L0C25_18005</name>
</gene>
<dbReference type="PANTHER" id="PTHR43390">
    <property type="entry name" value="SIGNAL PEPTIDASE I"/>
    <property type="match status" value="1"/>
</dbReference>
<evidence type="ECO:0000256" key="5">
    <source>
        <dbReference type="ARBA" id="ARBA00022670"/>
    </source>
</evidence>
<dbReference type="PROSITE" id="PS00760">
    <property type="entry name" value="SPASE_I_2"/>
    <property type="match status" value="1"/>
</dbReference>
<dbReference type="InterPro" id="IPR019758">
    <property type="entry name" value="Pept_S26A_signal_pept_1_CS"/>
</dbReference>
<dbReference type="InterPro" id="IPR000223">
    <property type="entry name" value="Pept_S26A_signal_pept_1"/>
</dbReference>
<dbReference type="EMBL" id="CP094970">
    <property type="protein sequence ID" value="UYM04412.1"/>
    <property type="molecule type" value="Genomic_DNA"/>
</dbReference>
<proteinExistence type="inferred from homology"/>
<comment type="similarity">
    <text evidence="3 9">Belongs to the peptidase S26 family.</text>
</comment>
<feature type="active site" evidence="7">
    <location>
        <position position="64"/>
    </location>
</feature>
<dbReference type="AlphaFoldDB" id="A0AA46TGL1"/>
<evidence type="ECO:0000313" key="13">
    <source>
        <dbReference type="Proteomes" id="UP001164390"/>
    </source>
</evidence>
<dbReference type="EC" id="3.4.21.89" evidence="4 8"/>
<keyword evidence="8" id="KW-0472">Membrane</keyword>
<comment type="catalytic activity">
    <reaction evidence="1 8">
        <text>Cleavage of hydrophobic, N-terminal signal or leader sequences from secreted and periplasmic proteins.</text>
        <dbReference type="EC" id="3.4.21.89"/>
    </reaction>
</comment>
<dbReference type="PROSITE" id="PS00501">
    <property type="entry name" value="SPASE_I_1"/>
    <property type="match status" value="1"/>
</dbReference>
<keyword evidence="13" id="KW-1185">Reference proteome</keyword>
<feature type="active site" evidence="7">
    <location>
        <position position="132"/>
    </location>
</feature>
<feature type="region of interest" description="Disordered" evidence="10">
    <location>
        <begin position="1"/>
        <end position="25"/>
    </location>
</feature>
<dbReference type="KEGG" id="sgrg:L0C25_18005"/>
<keyword evidence="8" id="KW-1133">Transmembrane helix</keyword>
<dbReference type="CDD" id="cd06530">
    <property type="entry name" value="S26_SPase_I"/>
    <property type="match status" value="1"/>
</dbReference>
<evidence type="ECO:0000256" key="6">
    <source>
        <dbReference type="ARBA" id="ARBA00022801"/>
    </source>
</evidence>
<dbReference type="Pfam" id="PF10502">
    <property type="entry name" value="Peptidase_S26"/>
    <property type="match status" value="1"/>
</dbReference>
<evidence type="ECO:0000256" key="2">
    <source>
        <dbReference type="ARBA" id="ARBA00004401"/>
    </source>
</evidence>
<organism evidence="12 13">
    <name type="scientific">Solicola gregarius</name>
    <dbReference type="NCBI Taxonomy" id="2908642"/>
    <lineage>
        <taxon>Bacteria</taxon>
        <taxon>Bacillati</taxon>
        <taxon>Actinomycetota</taxon>
        <taxon>Actinomycetes</taxon>
        <taxon>Propionibacteriales</taxon>
        <taxon>Nocardioidaceae</taxon>
        <taxon>Solicola</taxon>
    </lineage>
</organism>
<dbReference type="SUPFAM" id="SSF51306">
    <property type="entry name" value="LexA/Signal peptidase"/>
    <property type="match status" value="1"/>
</dbReference>
<dbReference type="InterPro" id="IPR036286">
    <property type="entry name" value="LexA/Signal_pep-like_sf"/>
</dbReference>
<evidence type="ECO:0000313" key="12">
    <source>
        <dbReference type="EMBL" id="UYM04412.1"/>
    </source>
</evidence>
<dbReference type="InterPro" id="IPR019757">
    <property type="entry name" value="Pept_S26A_signal_pept_1_Lys-AS"/>
</dbReference>
<keyword evidence="5 8" id="KW-0645">Protease</keyword>
<evidence type="ECO:0000259" key="11">
    <source>
        <dbReference type="Pfam" id="PF10502"/>
    </source>
</evidence>
<protein>
    <recommendedName>
        <fullName evidence="4 8">Signal peptidase I</fullName>
        <ecNumber evidence="4 8">3.4.21.89</ecNumber>
    </recommendedName>
</protein>
<evidence type="ECO:0000256" key="1">
    <source>
        <dbReference type="ARBA" id="ARBA00000677"/>
    </source>
</evidence>
<name>A0AA46TGL1_9ACTN</name>
<comment type="subcellular location">
    <subcellularLocation>
        <location evidence="2">Cell membrane</location>
        <topology evidence="2">Single-pass type II membrane protein</topology>
    </subcellularLocation>
    <subcellularLocation>
        <location evidence="9">Membrane</location>
        <topology evidence="9">Single-pass type II membrane protein</topology>
    </subcellularLocation>
</comment>
<evidence type="ECO:0000256" key="8">
    <source>
        <dbReference type="RuleBase" id="RU003993"/>
    </source>
</evidence>
<dbReference type="GO" id="GO:0006465">
    <property type="term" value="P:signal peptide processing"/>
    <property type="evidence" value="ECO:0007669"/>
    <property type="project" value="InterPro"/>
</dbReference>
<dbReference type="InterPro" id="IPR019533">
    <property type="entry name" value="Peptidase_S26"/>
</dbReference>
<dbReference type="InterPro" id="IPR019756">
    <property type="entry name" value="Pept_S26A_signal_pept_1_Ser-AS"/>
</dbReference>
<evidence type="ECO:0000256" key="9">
    <source>
        <dbReference type="RuleBase" id="RU362042"/>
    </source>
</evidence>
<dbReference type="PANTHER" id="PTHR43390:SF1">
    <property type="entry name" value="CHLOROPLAST PROCESSING PEPTIDASE"/>
    <property type="match status" value="1"/>
</dbReference>
<dbReference type="GO" id="GO:0005886">
    <property type="term" value="C:plasma membrane"/>
    <property type="evidence" value="ECO:0007669"/>
    <property type="project" value="UniProtKB-SubCell"/>
</dbReference>
<dbReference type="PRINTS" id="PR00727">
    <property type="entry name" value="LEADERPTASE"/>
</dbReference>